<dbReference type="Pfam" id="PF00326">
    <property type="entry name" value="Peptidase_S9"/>
    <property type="match status" value="1"/>
</dbReference>
<dbReference type="InterPro" id="IPR001375">
    <property type="entry name" value="Peptidase_S9_cat"/>
</dbReference>
<dbReference type="AlphaFoldDB" id="A0AA36EN40"/>
<dbReference type="Gene3D" id="3.40.50.1820">
    <property type="entry name" value="alpha/beta hydrolase"/>
    <property type="match status" value="1"/>
</dbReference>
<name>A0AA36EN40_LACSI</name>
<sequence length="271" mass="30010">MSDNFSTTTTTGAQVGYKRSAYMGSYRHDLSEAIRASSAAPYYLDDYSDDAKIDALVSIGCCSVPIQLMNVVIWSWMKRTTQSGLSWRQLQRSISRTILQLLKKHVERLLLNHSEEKLLDNLTSQPSLKSRGPNTELEDLMVRCDDAMPPTNKFEVDALENVLKEAESLNLESKLSPASSGYTNPKILAIEGGSNSGLLVGACINHRPDLFGGALAHVGVMDMLKFQKFTISHAWTFDYGCSDKEAIHGLHMVLGPYVITSHMILYTSSNL</sequence>
<feature type="domain" description="Peptidase S9 prolyl oligopeptidase catalytic" evidence="1">
    <location>
        <begin position="179"/>
        <end position="245"/>
    </location>
</feature>
<organism evidence="2 3">
    <name type="scientific">Lactuca saligna</name>
    <name type="common">Willowleaf lettuce</name>
    <dbReference type="NCBI Taxonomy" id="75948"/>
    <lineage>
        <taxon>Eukaryota</taxon>
        <taxon>Viridiplantae</taxon>
        <taxon>Streptophyta</taxon>
        <taxon>Embryophyta</taxon>
        <taxon>Tracheophyta</taxon>
        <taxon>Spermatophyta</taxon>
        <taxon>Magnoliopsida</taxon>
        <taxon>eudicotyledons</taxon>
        <taxon>Gunneridae</taxon>
        <taxon>Pentapetalae</taxon>
        <taxon>asterids</taxon>
        <taxon>campanulids</taxon>
        <taxon>Asterales</taxon>
        <taxon>Asteraceae</taxon>
        <taxon>Cichorioideae</taxon>
        <taxon>Cichorieae</taxon>
        <taxon>Lactucinae</taxon>
        <taxon>Lactuca</taxon>
    </lineage>
</organism>
<evidence type="ECO:0000313" key="3">
    <source>
        <dbReference type="Proteomes" id="UP001177003"/>
    </source>
</evidence>
<dbReference type="GO" id="GO:0006508">
    <property type="term" value="P:proteolysis"/>
    <property type="evidence" value="ECO:0007669"/>
    <property type="project" value="InterPro"/>
</dbReference>
<evidence type="ECO:0000259" key="1">
    <source>
        <dbReference type="Pfam" id="PF00326"/>
    </source>
</evidence>
<dbReference type="InterPro" id="IPR029058">
    <property type="entry name" value="AB_hydrolase_fold"/>
</dbReference>
<dbReference type="GO" id="GO:0008236">
    <property type="term" value="F:serine-type peptidase activity"/>
    <property type="evidence" value="ECO:0007669"/>
    <property type="project" value="InterPro"/>
</dbReference>
<dbReference type="EMBL" id="OX465084">
    <property type="protein sequence ID" value="CAI9299440.1"/>
    <property type="molecule type" value="Genomic_DNA"/>
</dbReference>
<dbReference type="PANTHER" id="PTHR42881">
    <property type="entry name" value="PROLYL ENDOPEPTIDASE"/>
    <property type="match status" value="1"/>
</dbReference>
<dbReference type="GO" id="GO:0005829">
    <property type="term" value="C:cytosol"/>
    <property type="evidence" value="ECO:0007669"/>
    <property type="project" value="TreeGrafter"/>
</dbReference>
<gene>
    <name evidence="2" type="ORF">LSALG_LOCUS38152</name>
</gene>
<accession>A0AA36EN40</accession>
<dbReference type="GO" id="GO:0070012">
    <property type="term" value="F:oligopeptidase activity"/>
    <property type="evidence" value="ECO:0007669"/>
    <property type="project" value="TreeGrafter"/>
</dbReference>
<dbReference type="SUPFAM" id="SSF53474">
    <property type="entry name" value="alpha/beta-Hydrolases"/>
    <property type="match status" value="1"/>
</dbReference>
<evidence type="ECO:0000313" key="2">
    <source>
        <dbReference type="EMBL" id="CAI9299440.1"/>
    </source>
</evidence>
<dbReference type="Proteomes" id="UP001177003">
    <property type="component" value="Chromosome 8"/>
</dbReference>
<dbReference type="InterPro" id="IPR051167">
    <property type="entry name" value="Prolyl_oligopep/macrocyclase"/>
</dbReference>
<protein>
    <recommendedName>
        <fullName evidence="1">Peptidase S9 prolyl oligopeptidase catalytic domain-containing protein</fullName>
    </recommendedName>
</protein>
<dbReference type="PANTHER" id="PTHR42881:SF2">
    <property type="entry name" value="PROLYL ENDOPEPTIDASE"/>
    <property type="match status" value="1"/>
</dbReference>
<proteinExistence type="predicted"/>
<reference evidence="2" key="1">
    <citation type="submission" date="2023-04" db="EMBL/GenBank/DDBJ databases">
        <authorList>
            <person name="Vijverberg K."/>
            <person name="Xiong W."/>
            <person name="Schranz E."/>
        </authorList>
    </citation>
    <scope>NUCLEOTIDE SEQUENCE</scope>
</reference>
<keyword evidence="3" id="KW-1185">Reference proteome</keyword>